<evidence type="ECO:0000256" key="1">
    <source>
        <dbReference type="ARBA" id="ARBA00004138"/>
    </source>
</evidence>
<feature type="coiled-coil region" evidence="4">
    <location>
        <begin position="404"/>
        <end position="466"/>
    </location>
</feature>
<keyword evidence="2 4" id="KW-0175">Coiled coil</keyword>
<dbReference type="InterPro" id="IPR025254">
    <property type="entry name" value="CCDC113/CCDC96_CC"/>
</dbReference>
<dbReference type="Pfam" id="PF13870">
    <property type="entry name" value="CCDC113_CCDC96_CC"/>
    <property type="match status" value="1"/>
</dbReference>
<dbReference type="PANTHER" id="PTHR15654">
    <property type="entry name" value="COILED-COIL DOMAIN-CONTAINING PROTEIN 113-RELATED"/>
    <property type="match status" value="1"/>
</dbReference>
<comment type="caution">
    <text evidence="7">The sequence shown here is derived from an EMBL/GenBank/DDBJ whole genome shotgun (WGS) entry which is preliminary data.</text>
</comment>
<name>A0A401T6M4_CHIPU</name>
<feature type="compositionally biased region" description="Polar residues" evidence="5">
    <location>
        <begin position="154"/>
        <end position="164"/>
    </location>
</feature>
<dbReference type="OMA" id="RLQQKCG"/>
<feature type="region of interest" description="Disordered" evidence="5">
    <location>
        <begin position="143"/>
        <end position="172"/>
    </location>
</feature>
<dbReference type="EMBL" id="BEZZ01001155">
    <property type="protein sequence ID" value="GCC38299.1"/>
    <property type="molecule type" value="Genomic_DNA"/>
</dbReference>
<feature type="domain" description="CCDC113/CCDC96 coiled-coil" evidence="6">
    <location>
        <begin position="362"/>
        <end position="532"/>
    </location>
</feature>
<sequence>MMELREIPALRPSHVNNFGFYGGFARFYRLVLKVQQPSPQQSHIDQVPAALIEEEDEEGAAGDPPVHTPTTGPSLSQMGIETATQEPGINPGTPAGEEKHSEAVQEEETVSDVKEINFPPPSDGASPDIQEQKGLTTAELEMTAPEETKEMEKTTSPLPTSMTFSEGEKEEPLTIIGEDLARDDGLAKEEFSNGPPILELGTPERQATPINEEKIDDEVEDEQATFERMEMEYKYQALFVERQTLRNHNNQIQNKLADYYRKKMTEESKAELKKTHSDYEQRYVKFMDSLAKLQAMYREEVESYQEQVADLSAQCEEKQQLTEYAWRMFMSRKRSVAKTIINKRPGRHAALLELERIQNIEEQKEKEMRQIRFLTIKMKNKLKYYEYQLKAKEELAGGLNLIDYEQLKIENQSYGEKIEERNEEVTKMRKKIAVTVGIMTHIKEKLEYVEAENVEKKNQLMDLEAVVAQKREILTKTKQARDRVRAANFKLKEKCGLLCNKVLLRDYEDNVDTSDRLRQKLEVLKRQHADLTLDSYGIKKKIEWVKMGQLQTQ</sequence>
<evidence type="ECO:0000313" key="8">
    <source>
        <dbReference type="Proteomes" id="UP000287033"/>
    </source>
</evidence>
<dbReference type="PANTHER" id="PTHR15654:SF1">
    <property type="entry name" value="COILED-COIL DOMAIN-CONTAINING PROTEIN 96"/>
    <property type="match status" value="1"/>
</dbReference>
<evidence type="ECO:0000256" key="4">
    <source>
        <dbReference type="SAM" id="Coils"/>
    </source>
</evidence>
<organism evidence="7 8">
    <name type="scientific">Chiloscyllium punctatum</name>
    <name type="common">Brownbanded bambooshark</name>
    <name type="synonym">Hemiscyllium punctatum</name>
    <dbReference type="NCBI Taxonomy" id="137246"/>
    <lineage>
        <taxon>Eukaryota</taxon>
        <taxon>Metazoa</taxon>
        <taxon>Chordata</taxon>
        <taxon>Craniata</taxon>
        <taxon>Vertebrata</taxon>
        <taxon>Chondrichthyes</taxon>
        <taxon>Elasmobranchii</taxon>
        <taxon>Galeomorphii</taxon>
        <taxon>Galeoidea</taxon>
        <taxon>Orectolobiformes</taxon>
        <taxon>Hemiscylliidae</taxon>
        <taxon>Chiloscyllium</taxon>
    </lineage>
</organism>
<dbReference type="GO" id="GO:0060271">
    <property type="term" value="P:cilium assembly"/>
    <property type="evidence" value="ECO:0007669"/>
    <property type="project" value="TreeGrafter"/>
</dbReference>
<feature type="compositionally biased region" description="Polar residues" evidence="5">
    <location>
        <begin position="68"/>
        <end position="87"/>
    </location>
</feature>
<keyword evidence="3" id="KW-0966">Cell projection</keyword>
<dbReference type="InterPro" id="IPR051885">
    <property type="entry name" value="CC_CF"/>
</dbReference>
<dbReference type="GO" id="GO:0005930">
    <property type="term" value="C:axoneme"/>
    <property type="evidence" value="ECO:0007669"/>
    <property type="project" value="TreeGrafter"/>
</dbReference>
<protein>
    <recommendedName>
        <fullName evidence="6">CCDC113/CCDC96 coiled-coil domain-containing protein</fullName>
    </recommendedName>
</protein>
<feature type="region of interest" description="Disordered" evidence="5">
    <location>
        <begin position="51"/>
        <end position="129"/>
    </location>
</feature>
<dbReference type="STRING" id="137246.A0A401T6M4"/>
<evidence type="ECO:0000256" key="3">
    <source>
        <dbReference type="ARBA" id="ARBA00023273"/>
    </source>
</evidence>
<gene>
    <name evidence="7" type="ORF">chiPu_0016813</name>
</gene>
<comment type="subcellular location">
    <subcellularLocation>
        <location evidence="1">Cell projection</location>
        <location evidence="1">Cilium</location>
    </subcellularLocation>
</comment>
<dbReference type="OrthoDB" id="10254794at2759"/>
<evidence type="ECO:0000259" key="6">
    <source>
        <dbReference type="Pfam" id="PF13870"/>
    </source>
</evidence>
<evidence type="ECO:0000256" key="2">
    <source>
        <dbReference type="ARBA" id="ARBA00023054"/>
    </source>
</evidence>
<dbReference type="Proteomes" id="UP000287033">
    <property type="component" value="Unassembled WGS sequence"/>
</dbReference>
<accession>A0A401T6M4</accession>
<evidence type="ECO:0000256" key="5">
    <source>
        <dbReference type="SAM" id="MobiDB-lite"/>
    </source>
</evidence>
<dbReference type="GO" id="GO:0036064">
    <property type="term" value="C:ciliary basal body"/>
    <property type="evidence" value="ECO:0007669"/>
    <property type="project" value="TreeGrafter"/>
</dbReference>
<proteinExistence type="predicted"/>
<keyword evidence="8" id="KW-1185">Reference proteome</keyword>
<evidence type="ECO:0000313" key="7">
    <source>
        <dbReference type="EMBL" id="GCC38299.1"/>
    </source>
</evidence>
<feature type="coiled-coil region" evidence="4">
    <location>
        <begin position="212"/>
        <end position="321"/>
    </location>
</feature>
<reference evidence="7 8" key="1">
    <citation type="journal article" date="2018" name="Nat. Ecol. Evol.">
        <title>Shark genomes provide insights into elasmobranch evolution and the origin of vertebrates.</title>
        <authorList>
            <person name="Hara Y"/>
            <person name="Yamaguchi K"/>
            <person name="Onimaru K"/>
            <person name="Kadota M"/>
            <person name="Koyanagi M"/>
            <person name="Keeley SD"/>
            <person name="Tatsumi K"/>
            <person name="Tanaka K"/>
            <person name="Motone F"/>
            <person name="Kageyama Y"/>
            <person name="Nozu R"/>
            <person name="Adachi N"/>
            <person name="Nishimura O"/>
            <person name="Nakagawa R"/>
            <person name="Tanegashima C"/>
            <person name="Kiyatake I"/>
            <person name="Matsumoto R"/>
            <person name="Murakumo K"/>
            <person name="Nishida K"/>
            <person name="Terakita A"/>
            <person name="Kuratani S"/>
            <person name="Sato K"/>
            <person name="Hyodo S Kuraku.S."/>
        </authorList>
    </citation>
    <scope>NUCLEOTIDE SEQUENCE [LARGE SCALE GENOMIC DNA]</scope>
</reference>
<dbReference type="AlphaFoldDB" id="A0A401T6M4"/>